<protein>
    <submittedName>
        <fullName evidence="1">Uncharacterized protein</fullName>
    </submittedName>
</protein>
<keyword evidence="2" id="KW-1185">Reference proteome</keyword>
<sequence length="261" mass="31154">MAEAIINDFHNYLENLKSKNNKHSEELDMKCRDEEEIHKKISIGFNNQDWTQCKSNFEVLSNNSKEMRKIMKNQSKITEDTFSLTEKIFSLTEKILASNKNIEGRLALLENTKQILCYSDWVVILIDEIIVPKFMGDQNDWDRISTILTKSILEDTDYYVLENEEDDRLFERLVEILDQVNITLGEFEYLVRLNKMRNTEFHINNQPLCEAKKQLEMTFPEHLEHFKEPLKKALYAIEVQWKNRKRDGNRNGNRKIFKRNR</sequence>
<proteinExistence type="predicted"/>
<dbReference type="OrthoDB" id="2348349at2759"/>
<dbReference type="EMBL" id="LLXI01006553">
    <property type="protein sequence ID" value="PKY62171.1"/>
    <property type="molecule type" value="Genomic_DNA"/>
</dbReference>
<accession>A0A2I1HTE8</accession>
<reference evidence="1 2" key="1">
    <citation type="submission" date="2015-10" db="EMBL/GenBank/DDBJ databases">
        <title>Genome analyses suggest a sexual origin of heterokaryosis in a supposedly ancient asexual fungus.</title>
        <authorList>
            <person name="Ropars J."/>
            <person name="Sedzielewska K."/>
            <person name="Noel J."/>
            <person name="Charron P."/>
            <person name="Farinelli L."/>
            <person name="Marton T."/>
            <person name="Kruger M."/>
            <person name="Pelin A."/>
            <person name="Brachmann A."/>
            <person name="Corradi N."/>
        </authorList>
    </citation>
    <scope>NUCLEOTIDE SEQUENCE [LARGE SCALE GENOMIC DNA]</scope>
    <source>
        <strain evidence="1 2">A4</strain>
    </source>
</reference>
<comment type="caution">
    <text evidence="1">The sequence shown here is derived from an EMBL/GenBank/DDBJ whole genome shotgun (WGS) entry which is preliminary data.</text>
</comment>
<dbReference type="AlphaFoldDB" id="A0A2I1HTE8"/>
<dbReference type="VEuPathDB" id="FungiDB:RhiirFUN_024413"/>
<dbReference type="VEuPathDB" id="FungiDB:FUN_020376"/>
<evidence type="ECO:0000313" key="2">
    <source>
        <dbReference type="Proteomes" id="UP000234323"/>
    </source>
</evidence>
<gene>
    <name evidence="1" type="ORF">RhiirA4_525647</name>
</gene>
<evidence type="ECO:0000313" key="1">
    <source>
        <dbReference type="EMBL" id="PKY62171.1"/>
    </source>
</evidence>
<dbReference type="Proteomes" id="UP000234323">
    <property type="component" value="Unassembled WGS sequence"/>
</dbReference>
<dbReference type="VEuPathDB" id="FungiDB:RhiirA1_487798"/>
<name>A0A2I1HTE8_9GLOM</name>
<organism evidence="1 2">
    <name type="scientific">Rhizophagus irregularis</name>
    <dbReference type="NCBI Taxonomy" id="588596"/>
    <lineage>
        <taxon>Eukaryota</taxon>
        <taxon>Fungi</taxon>
        <taxon>Fungi incertae sedis</taxon>
        <taxon>Mucoromycota</taxon>
        <taxon>Glomeromycotina</taxon>
        <taxon>Glomeromycetes</taxon>
        <taxon>Glomerales</taxon>
        <taxon>Glomeraceae</taxon>
        <taxon>Rhizophagus</taxon>
    </lineage>
</organism>